<dbReference type="Gene3D" id="2.40.50.100">
    <property type="match status" value="1"/>
</dbReference>
<dbReference type="Proteomes" id="UP000004775">
    <property type="component" value="Unassembled WGS sequence"/>
</dbReference>
<evidence type="ECO:0000256" key="1">
    <source>
        <dbReference type="ARBA" id="ARBA00004196"/>
    </source>
</evidence>
<evidence type="ECO:0000256" key="3">
    <source>
        <dbReference type="SAM" id="Coils"/>
    </source>
</evidence>
<dbReference type="PANTHER" id="PTHR32347">
    <property type="entry name" value="EFFLUX SYSTEM COMPONENT YKNX-RELATED"/>
    <property type="match status" value="1"/>
</dbReference>
<organism evidence="4 5">
    <name type="scientific">Microcystis aeruginosa PCC 9809</name>
    <dbReference type="NCBI Taxonomy" id="1160285"/>
    <lineage>
        <taxon>Bacteria</taxon>
        <taxon>Bacillati</taxon>
        <taxon>Cyanobacteriota</taxon>
        <taxon>Cyanophyceae</taxon>
        <taxon>Oscillatoriophycideae</taxon>
        <taxon>Chroococcales</taxon>
        <taxon>Microcystaceae</taxon>
        <taxon>Microcystis</taxon>
    </lineage>
</organism>
<evidence type="ECO:0000313" key="4">
    <source>
        <dbReference type="EMBL" id="CCI22777.1"/>
    </source>
</evidence>
<comment type="subcellular location">
    <subcellularLocation>
        <location evidence="1">Cell envelope</location>
    </subcellularLocation>
</comment>
<accession>I4HL53</accession>
<dbReference type="Gene3D" id="1.10.287.470">
    <property type="entry name" value="Helix hairpin bin"/>
    <property type="match status" value="1"/>
</dbReference>
<gene>
    <name evidence="4" type="ORF">MICAH_20003</name>
</gene>
<dbReference type="SUPFAM" id="SSF111369">
    <property type="entry name" value="HlyD-like secretion proteins"/>
    <property type="match status" value="1"/>
</dbReference>
<keyword evidence="2 3" id="KW-0175">Coiled coil</keyword>
<dbReference type="HOGENOM" id="CLU_031364_1_0_3"/>
<dbReference type="AlphaFoldDB" id="I4HL53"/>
<feature type="coiled-coil region" evidence="3">
    <location>
        <begin position="102"/>
        <end position="181"/>
    </location>
</feature>
<sequence>MKLSRFTIALTAPLALVLISLPLYLTKVFRSTAPSQNPPSTSVSQARTQEKVTALGRIQPKDGIISLSGSISSVPYVRVAQILVKEGDRVHRGQVIAILDTFNQMRAALKQAKQDVEVARARLAQVKAGEAKRGEIAAQKARIATLEAQFKGEIATQKARIARLEEELKNAQKEYSRFETLYREGAISASEIERKYLTVTILQEQLNEAKANQSQILSTFPQQIAEAIATKKQLDEVRSVDVRVAQAELEKALAAVSKAEADLDLAYVRAPEDGEILKINTWAGESISSQGIVDLGQTEEMYVIAEVYETEIGKIRQGQKATVSSSSLTRNLKGTVEQIGSEIGKKDVFNSDPTLDIDARVFEVKIRLAPEDTQLSSRFINLQVEVFIETNFFQK</sequence>
<dbReference type="NCBIfam" id="TIGR02971">
    <property type="entry name" value="heterocyst_DevB"/>
    <property type="match status" value="1"/>
</dbReference>
<proteinExistence type="predicted"/>
<reference evidence="4 5" key="1">
    <citation type="submission" date="2012-04" db="EMBL/GenBank/DDBJ databases">
        <authorList>
            <person name="Genoscope - CEA"/>
        </authorList>
    </citation>
    <scope>NUCLEOTIDE SEQUENCE [LARGE SCALE GENOMIC DNA]</scope>
    <source>
        <strain evidence="4 5">9809</strain>
    </source>
</reference>
<evidence type="ECO:0000313" key="5">
    <source>
        <dbReference type="Proteomes" id="UP000004775"/>
    </source>
</evidence>
<comment type="caution">
    <text evidence="4">The sequence shown here is derived from an EMBL/GenBank/DDBJ whole genome shotgun (WGS) entry which is preliminary data.</text>
</comment>
<dbReference type="Gene3D" id="2.40.30.170">
    <property type="match status" value="1"/>
</dbReference>
<dbReference type="InterPro" id="IPR050465">
    <property type="entry name" value="UPF0194_transport"/>
</dbReference>
<dbReference type="EMBL" id="CAIO01000112">
    <property type="protein sequence ID" value="CCI22777.1"/>
    <property type="molecule type" value="Genomic_DNA"/>
</dbReference>
<name>I4HL53_MICAE</name>
<evidence type="ECO:0000256" key="2">
    <source>
        <dbReference type="ARBA" id="ARBA00023054"/>
    </source>
</evidence>
<dbReference type="PRINTS" id="PR01490">
    <property type="entry name" value="RTXTOXIND"/>
</dbReference>
<dbReference type="RefSeq" id="WP_002795410.1">
    <property type="nucleotide sequence ID" value="NZ_HE973721.1"/>
</dbReference>
<dbReference type="PANTHER" id="PTHR32347:SF27">
    <property type="entry name" value="RND EFFLUX PUMP MEMBRANE FUSION PROTEIN BARREL-SANDWICH DOMAIN-CONTAINING PROTEIN"/>
    <property type="match status" value="1"/>
</dbReference>
<protein>
    <submittedName>
        <fullName evidence="4">Heterocyst specific ABC-transporter, membrane fusion protein DevB</fullName>
    </submittedName>
</protein>
<dbReference type="InterPro" id="IPR014315">
    <property type="entry name" value="ABC_heterocyst_DevB"/>
</dbReference>
<dbReference type="GO" id="GO:0030313">
    <property type="term" value="C:cell envelope"/>
    <property type="evidence" value="ECO:0007669"/>
    <property type="project" value="UniProtKB-SubCell"/>
</dbReference>